<keyword evidence="3" id="KW-1185">Reference proteome</keyword>
<feature type="region of interest" description="Disordered" evidence="1">
    <location>
        <begin position="288"/>
        <end position="367"/>
    </location>
</feature>
<dbReference type="KEGG" id="tse:THMIRHAS_17190"/>
<sequence length="545" mass="61556">MAKKIERVSLVASGNRQAKSQVSEPADPISRTAMRVKVVDIEPYEKNPRKVKNEAYAEIKASIREKGLEQPFTITRRPGEHNYTTRAGGNTRLAVLKELYQETKDEAYLYVHVYFEPYEKEQDLLISHLTENDLRGNLTLLDRARGVVEARDLIEKDLDRKLSIRDLETELKRSGYSLGRTVLSALIYAIEELYPVLPELLEAGAGKPVVERVRKTEGQLKTVWQEIGKDKEGFPEDKFKEVFNESLKEAYKHSESGLDADEIVRAFEAEAALTTGIDIHSIRIKIAESNSPKGQKKPEQDRGEDSTAPLNPIENRKERDAIEEEDESVEDLIEIGDEPTQNTVEPETKSKESDQVKPSTEKNDVDVEGELVEQLLEGAEPGVEEDDLDLLRQIALKQAVLLAEEAGIEDIVIKTNRGFGWALADLPQEIHFTNCGIDDEKPEFKRIWQVWYALYLNCGATLGNQVTKYSDLIAHENDLKALVEERFDDLSDLGQYVTTAALFFNLPLSSSDILNNKYSQLGVITRKLIESATKEKIALWEVQNG</sequence>
<organism evidence="2 3">
    <name type="scientific">Thiosulfatimonas sediminis</name>
    <dbReference type="NCBI Taxonomy" id="2675054"/>
    <lineage>
        <taxon>Bacteria</taxon>
        <taxon>Pseudomonadati</taxon>
        <taxon>Pseudomonadota</taxon>
        <taxon>Gammaproteobacteria</taxon>
        <taxon>Thiotrichales</taxon>
        <taxon>Piscirickettsiaceae</taxon>
        <taxon>Thiosulfatimonas</taxon>
    </lineage>
</organism>
<dbReference type="Proteomes" id="UP000501726">
    <property type="component" value="Chromosome"/>
</dbReference>
<dbReference type="AlphaFoldDB" id="A0A6F8PW74"/>
<proteinExistence type="predicted"/>
<evidence type="ECO:0000313" key="2">
    <source>
        <dbReference type="EMBL" id="BBP46346.1"/>
    </source>
</evidence>
<protein>
    <submittedName>
        <fullName evidence="2">Uncharacterized protein</fullName>
    </submittedName>
</protein>
<name>A0A6F8PW74_9GAMM</name>
<dbReference type="InterPro" id="IPR022304">
    <property type="entry name" value="ICE_PFGI_1_ParB"/>
</dbReference>
<reference evidence="3" key="1">
    <citation type="submission" date="2019-11" db="EMBL/GenBank/DDBJ databases">
        <title>Isolation and characterization of two novel species in the genus Thiomicrorhabdus.</title>
        <authorList>
            <person name="Mochizuki J."/>
            <person name="Kojima H."/>
            <person name="Fukui M."/>
        </authorList>
    </citation>
    <scope>NUCLEOTIDE SEQUENCE [LARGE SCALE GENOMIC DNA]</scope>
    <source>
        <strain evidence="3">aks77</strain>
    </source>
</reference>
<evidence type="ECO:0000256" key="1">
    <source>
        <dbReference type="SAM" id="MobiDB-lite"/>
    </source>
</evidence>
<accession>A0A6F8PW74</accession>
<dbReference type="EMBL" id="AP021889">
    <property type="protein sequence ID" value="BBP46346.1"/>
    <property type="molecule type" value="Genomic_DNA"/>
</dbReference>
<dbReference type="NCBIfam" id="TIGR03764">
    <property type="entry name" value="ICE_PFGI_1_parB"/>
    <property type="match status" value="1"/>
</dbReference>
<dbReference type="InterPro" id="IPR036086">
    <property type="entry name" value="ParB/Sulfiredoxin_sf"/>
</dbReference>
<dbReference type="RefSeq" id="WP_173272869.1">
    <property type="nucleotide sequence ID" value="NZ_AP021889.1"/>
</dbReference>
<feature type="compositionally biased region" description="Acidic residues" evidence="1">
    <location>
        <begin position="321"/>
        <end position="337"/>
    </location>
</feature>
<feature type="compositionally biased region" description="Basic and acidic residues" evidence="1">
    <location>
        <begin position="346"/>
        <end position="365"/>
    </location>
</feature>
<dbReference type="SUPFAM" id="SSF110849">
    <property type="entry name" value="ParB/Sulfiredoxin"/>
    <property type="match status" value="1"/>
</dbReference>
<gene>
    <name evidence="2" type="ORF">THMIRHAS_17190</name>
</gene>
<evidence type="ECO:0000313" key="3">
    <source>
        <dbReference type="Proteomes" id="UP000501726"/>
    </source>
</evidence>
<feature type="compositionally biased region" description="Basic and acidic residues" evidence="1">
    <location>
        <begin position="296"/>
        <end position="305"/>
    </location>
</feature>
<dbReference type="Gene3D" id="3.90.1530.10">
    <property type="entry name" value="Conserved hypothetical protein from pyrococcus furiosus pfu- 392566-001, ParB domain"/>
    <property type="match status" value="1"/>
</dbReference>